<organism evidence="2 3">
    <name type="scientific">Phenylobacterium ferrooxidans</name>
    <dbReference type="NCBI Taxonomy" id="2982689"/>
    <lineage>
        <taxon>Bacteria</taxon>
        <taxon>Pseudomonadati</taxon>
        <taxon>Pseudomonadota</taxon>
        <taxon>Alphaproteobacteria</taxon>
        <taxon>Caulobacterales</taxon>
        <taxon>Caulobacteraceae</taxon>
        <taxon>Phenylobacterium</taxon>
    </lineage>
</organism>
<feature type="region of interest" description="Disordered" evidence="1">
    <location>
        <begin position="206"/>
        <end position="233"/>
    </location>
</feature>
<comment type="caution">
    <text evidence="2">The sequence shown here is derived from an EMBL/GenBank/DDBJ whole genome shotgun (WGS) entry which is preliminary data.</text>
</comment>
<evidence type="ECO:0000313" key="3">
    <source>
        <dbReference type="Proteomes" id="UP001598130"/>
    </source>
</evidence>
<feature type="compositionally biased region" description="Pro residues" evidence="1">
    <location>
        <begin position="136"/>
        <end position="152"/>
    </location>
</feature>
<feature type="compositionally biased region" description="Basic and acidic residues" evidence="1">
    <location>
        <begin position="21"/>
        <end position="33"/>
    </location>
</feature>
<dbReference type="Proteomes" id="UP001598130">
    <property type="component" value="Unassembled WGS sequence"/>
</dbReference>
<evidence type="ECO:0000313" key="2">
    <source>
        <dbReference type="EMBL" id="MFD3265590.1"/>
    </source>
</evidence>
<accession>A0ABW6CRA1</accession>
<dbReference type="EMBL" id="JAOTJD010000036">
    <property type="protein sequence ID" value="MFD3265590.1"/>
    <property type="molecule type" value="Genomic_DNA"/>
</dbReference>
<feature type="region of interest" description="Disordered" evidence="1">
    <location>
        <begin position="15"/>
        <end position="158"/>
    </location>
</feature>
<proteinExistence type="predicted"/>
<keyword evidence="3" id="KW-1185">Reference proteome</keyword>
<feature type="compositionally biased region" description="Basic and acidic residues" evidence="1">
    <location>
        <begin position="224"/>
        <end position="233"/>
    </location>
</feature>
<evidence type="ECO:0000256" key="1">
    <source>
        <dbReference type="SAM" id="MobiDB-lite"/>
    </source>
</evidence>
<gene>
    <name evidence="2" type="ORF">OCL97_16655</name>
</gene>
<protein>
    <submittedName>
        <fullName evidence="2">Uncharacterized protein</fullName>
    </submittedName>
</protein>
<name>A0ABW6CRA1_9CAUL</name>
<reference evidence="2 3" key="1">
    <citation type="submission" date="2022-09" db="EMBL/GenBank/DDBJ databases">
        <title>New species of Phenylobacterium.</title>
        <authorList>
            <person name="Mieszkin S."/>
        </authorList>
    </citation>
    <scope>NUCLEOTIDE SEQUENCE [LARGE SCALE GENOMIC DNA]</scope>
    <source>
        <strain evidence="2 3">HK31-G</strain>
    </source>
</reference>
<sequence length="233" mass="24699">MMNLGHAIAAVVRAITPGSQEDDRDRSYERPAYEQRAPAPTGPMLGWSNKRAYPTTGGQPGMMQRPEPMALAGQFTRGRQAAPQDRDLPPPPGESNRVTYEPPAYTPFVPQTPYQAPRPSAPAPSVDQQTSSSPPIYAPPPSSLYGGPPPLPEQAAVAASQKVVDASATARHVGGSSKLYSMHRAYGLEPDVIPAVEGGDRYVFIGPPDAPAPKKTDDGDDDSSDKAGDGRPF</sequence>
<dbReference type="RefSeq" id="WP_377370990.1">
    <property type="nucleotide sequence ID" value="NZ_JAOTJD010000036.1"/>
</dbReference>